<feature type="compositionally biased region" description="Acidic residues" evidence="1">
    <location>
        <begin position="233"/>
        <end position="267"/>
    </location>
</feature>
<evidence type="ECO:0000256" key="1">
    <source>
        <dbReference type="SAM" id="MobiDB-lite"/>
    </source>
</evidence>
<feature type="transmembrane region" description="Helical" evidence="2">
    <location>
        <begin position="80"/>
        <end position="101"/>
    </location>
</feature>
<accession>A0AAW8VUG0</accession>
<name>A0AAW8VUG0_LACPE</name>
<dbReference type="InterPro" id="IPR026870">
    <property type="entry name" value="Zinc_ribbon_dom"/>
</dbReference>
<dbReference type="RefSeq" id="WP_216780798.1">
    <property type="nucleotide sequence ID" value="NZ_JAGXBR010000039.1"/>
</dbReference>
<evidence type="ECO:0000313" key="5">
    <source>
        <dbReference type="Proteomes" id="UP001267003"/>
    </source>
</evidence>
<dbReference type="InterPro" id="IPR008523">
    <property type="entry name" value="DUF805"/>
</dbReference>
<evidence type="ECO:0000313" key="4">
    <source>
        <dbReference type="EMBL" id="MDT6989436.1"/>
    </source>
</evidence>
<organism evidence="4 5">
    <name type="scientific">Lactiplantibacillus pentosus</name>
    <name type="common">Lactobacillus pentosus</name>
    <dbReference type="NCBI Taxonomy" id="1589"/>
    <lineage>
        <taxon>Bacteria</taxon>
        <taxon>Bacillati</taxon>
        <taxon>Bacillota</taxon>
        <taxon>Bacilli</taxon>
        <taxon>Lactobacillales</taxon>
        <taxon>Lactobacillaceae</taxon>
        <taxon>Lactiplantibacillus</taxon>
    </lineage>
</organism>
<evidence type="ECO:0000259" key="3">
    <source>
        <dbReference type="Pfam" id="PF13240"/>
    </source>
</evidence>
<dbReference type="Pfam" id="PF05656">
    <property type="entry name" value="DUF805"/>
    <property type="match status" value="1"/>
</dbReference>
<evidence type="ECO:0000256" key="2">
    <source>
        <dbReference type="SAM" id="Phobius"/>
    </source>
</evidence>
<feature type="transmembrane region" description="Helical" evidence="2">
    <location>
        <begin position="150"/>
        <end position="173"/>
    </location>
</feature>
<comment type="caution">
    <text evidence="4">The sequence shown here is derived from an EMBL/GenBank/DDBJ whole genome shotgun (WGS) entry which is preliminary data.</text>
</comment>
<protein>
    <submittedName>
        <fullName evidence="4">DUF805 domain-containing protein</fullName>
    </submittedName>
</protein>
<sequence>MNETKFCINCGKEIPANATFCSFCGADQKTAATAETQTDGNTTTDKQPTPPEHDNMWTALKLGMKQTFTWSQRITRPQYWWLYLDLMLIALILTFTLGLKVYSFPAFAAHVNVFQAVLLLIYSALMSWISVMQFTAGARRLHDSNRSAHYLWFSLIPIVGPILIIVFMCQRSKPAGERFDRFASQPKPWTHKWWTWCLLVLFTLLYAGSVNIVARDNAVDSALTTTSNSDSTSDSDDSYTDSDSYDDSDSDSTDTDSDTDSESDSSSDTDSITVGDDDIDISDQKTYNTSYSDNSWTGSTFKIDKVTVYKTDGAYTIGSGSDKRDFNGVVKVHMSIHAGRDISAYPTQAKLSTNDGQQVDADMDSDDFDGDLNSGTDTDGNLYFELSKLSSVKDITSIRLKWDASYDTDDYDDDNDFKTYDATLNLN</sequence>
<keyword evidence="2" id="KW-1133">Transmembrane helix</keyword>
<dbReference type="Pfam" id="PF13240">
    <property type="entry name" value="Zn_Ribbon_1"/>
    <property type="match status" value="1"/>
</dbReference>
<keyword evidence="2" id="KW-0812">Transmembrane</keyword>
<reference evidence="4" key="1">
    <citation type="submission" date="2023-08" db="EMBL/GenBank/DDBJ databases">
        <authorList>
            <person name="Page C.A."/>
            <person name="Perez-Diaz I.M."/>
        </authorList>
    </citation>
    <scope>NUCLEOTIDE SEQUENCE</scope>
    <source>
        <strain evidence="4">7.8.46</strain>
    </source>
</reference>
<gene>
    <name evidence="4" type="ORF">RI536_04890</name>
</gene>
<keyword evidence="2" id="KW-0472">Membrane</keyword>
<dbReference type="GO" id="GO:0005886">
    <property type="term" value="C:plasma membrane"/>
    <property type="evidence" value="ECO:0007669"/>
    <property type="project" value="TreeGrafter"/>
</dbReference>
<proteinExistence type="predicted"/>
<feature type="region of interest" description="Disordered" evidence="1">
    <location>
        <begin position="223"/>
        <end position="279"/>
    </location>
</feature>
<dbReference type="AlphaFoldDB" id="A0AAW8VUG0"/>
<dbReference type="PANTHER" id="PTHR34980">
    <property type="entry name" value="INNER MEMBRANE PROTEIN-RELATED-RELATED"/>
    <property type="match status" value="1"/>
</dbReference>
<feature type="transmembrane region" description="Helical" evidence="2">
    <location>
        <begin position="193"/>
        <end position="214"/>
    </location>
</feature>
<feature type="transmembrane region" description="Helical" evidence="2">
    <location>
        <begin position="107"/>
        <end position="129"/>
    </location>
</feature>
<dbReference type="Proteomes" id="UP001267003">
    <property type="component" value="Unassembled WGS sequence"/>
</dbReference>
<dbReference type="PANTHER" id="PTHR34980:SF2">
    <property type="entry name" value="INNER MEMBRANE PROTEIN YHAH-RELATED"/>
    <property type="match status" value="1"/>
</dbReference>
<feature type="domain" description="Zinc-ribbon" evidence="3">
    <location>
        <begin position="6"/>
        <end position="26"/>
    </location>
</feature>
<dbReference type="EMBL" id="JAVLAQ010000001">
    <property type="protein sequence ID" value="MDT6989436.1"/>
    <property type="molecule type" value="Genomic_DNA"/>
</dbReference>
<feature type="compositionally biased region" description="Low complexity" evidence="1">
    <location>
        <begin position="223"/>
        <end position="232"/>
    </location>
</feature>